<gene>
    <name evidence="1" type="ORF">FWK35_00038079</name>
</gene>
<accession>A0A6G0YKY3</accession>
<evidence type="ECO:0000313" key="2">
    <source>
        <dbReference type="Proteomes" id="UP000478052"/>
    </source>
</evidence>
<dbReference type="Pfam" id="PF02958">
    <property type="entry name" value="EcKL"/>
    <property type="match status" value="1"/>
</dbReference>
<reference evidence="1 2" key="1">
    <citation type="submission" date="2019-08" db="EMBL/GenBank/DDBJ databases">
        <title>Whole genome of Aphis craccivora.</title>
        <authorList>
            <person name="Voronova N.V."/>
            <person name="Shulinski R.S."/>
            <person name="Bandarenka Y.V."/>
            <person name="Zhorov D.G."/>
            <person name="Warner D."/>
        </authorList>
    </citation>
    <scope>NUCLEOTIDE SEQUENCE [LARGE SCALE GENOMIC DNA]</scope>
    <source>
        <strain evidence="1">180601</strain>
        <tissue evidence="1">Whole Body</tissue>
    </source>
</reference>
<evidence type="ECO:0000313" key="1">
    <source>
        <dbReference type="EMBL" id="KAF0757950.1"/>
    </source>
</evidence>
<dbReference type="Proteomes" id="UP000478052">
    <property type="component" value="Unassembled WGS sequence"/>
</dbReference>
<evidence type="ECO:0008006" key="3">
    <source>
        <dbReference type="Google" id="ProtNLM"/>
    </source>
</evidence>
<dbReference type="PANTHER" id="PTHR11012">
    <property type="entry name" value="PROTEIN KINASE-LIKE DOMAIN-CONTAINING"/>
    <property type="match status" value="1"/>
</dbReference>
<keyword evidence="2" id="KW-1185">Reference proteome</keyword>
<dbReference type="PANTHER" id="PTHR11012:SF30">
    <property type="entry name" value="PROTEIN KINASE-LIKE DOMAIN-CONTAINING"/>
    <property type="match status" value="1"/>
</dbReference>
<dbReference type="SUPFAM" id="SSF56112">
    <property type="entry name" value="Protein kinase-like (PK-like)"/>
    <property type="match status" value="1"/>
</dbReference>
<sequence>MQAALNGESATMARLLRPVEPLAVLCHGDFCRNNLLYRYDSATGRPADVVVLDPAQARYASPAIDLSFFLYMNTTDADRTAHWDRYVAAYLDGVADATPDGRPAPLTAADVHAEMRAHGLYGYAHCSFFLPAMVNTEPPDVQKLTTCTADERIELINESGGQDADRLLASIVKHMADRGYV</sequence>
<name>A0A6G0YKY3_APHCR</name>
<dbReference type="OrthoDB" id="190089at2759"/>
<dbReference type="InterPro" id="IPR011009">
    <property type="entry name" value="Kinase-like_dom_sf"/>
</dbReference>
<organism evidence="1 2">
    <name type="scientific">Aphis craccivora</name>
    <name type="common">Cowpea aphid</name>
    <dbReference type="NCBI Taxonomy" id="307492"/>
    <lineage>
        <taxon>Eukaryota</taxon>
        <taxon>Metazoa</taxon>
        <taxon>Ecdysozoa</taxon>
        <taxon>Arthropoda</taxon>
        <taxon>Hexapoda</taxon>
        <taxon>Insecta</taxon>
        <taxon>Pterygota</taxon>
        <taxon>Neoptera</taxon>
        <taxon>Paraneoptera</taxon>
        <taxon>Hemiptera</taxon>
        <taxon>Sternorrhyncha</taxon>
        <taxon>Aphidomorpha</taxon>
        <taxon>Aphidoidea</taxon>
        <taxon>Aphididae</taxon>
        <taxon>Aphidini</taxon>
        <taxon>Aphis</taxon>
        <taxon>Aphis</taxon>
    </lineage>
</organism>
<comment type="caution">
    <text evidence="1">The sequence shown here is derived from an EMBL/GenBank/DDBJ whole genome shotgun (WGS) entry which is preliminary data.</text>
</comment>
<proteinExistence type="predicted"/>
<protein>
    <recommendedName>
        <fullName evidence="3">CHK domain-containing protein</fullName>
    </recommendedName>
</protein>
<dbReference type="InterPro" id="IPR004119">
    <property type="entry name" value="EcKL"/>
</dbReference>
<dbReference type="EMBL" id="VUJU01003422">
    <property type="protein sequence ID" value="KAF0757950.1"/>
    <property type="molecule type" value="Genomic_DNA"/>
</dbReference>
<dbReference type="Gene3D" id="3.90.1200.10">
    <property type="match status" value="1"/>
</dbReference>
<dbReference type="AlphaFoldDB" id="A0A6G0YKY3"/>